<dbReference type="InterPro" id="IPR011262">
    <property type="entry name" value="DNA-dir_RNA_pol_insert"/>
</dbReference>
<dbReference type="NCBIfam" id="NF003519">
    <property type="entry name" value="PRK05182.2-5"/>
    <property type="match status" value="1"/>
</dbReference>
<dbReference type="Pfam" id="PF01000">
    <property type="entry name" value="RNA_pol_A_bac"/>
    <property type="match status" value="1"/>
</dbReference>
<dbReference type="InterPro" id="IPR036603">
    <property type="entry name" value="RBP11-like"/>
</dbReference>
<dbReference type="GO" id="GO:0003899">
    <property type="term" value="F:DNA-directed RNA polymerase activity"/>
    <property type="evidence" value="ECO:0007669"/>
    <property type="project" value="UniProtKB-UniRule"/>
</dbReference>
<dbReference type="InterPro" id="IPR011263">
    <property type="entry name" value="DNA-dir_RNA_pol_RpoA/D/Rpb3"/>
</dbReference>
<dbReference type="GO" id="GO:0006351">
    <property type="term" value="P:DNA-templated transcription"/>
    <property type="evidence" value="ECO:0007669"/>
    <property type="project" value="UniProtKB-UniRule"/>
</dbReference>
<accession>A0A1F4UND3</accession>
<dbReference type="GO" id="GO:0046983">
    <property type="term" value="F:protein dimerization activity"/>
    <property type="evidence" value="ECO:0007669"/>
    <property type="project" value="InterPro"/>
</dbReference>
<evidence type="ECO:0000256" key="6">
    <source>
        <dbReference type="ARBA" id="ARBA00022695"/>
    </source>
</evidence>
<dbReference type="CDD" id="cd06928">
    <property type="entry name" value="RNAP_alpha_NTD"/>
    <property type="match status" value="1"/>
</dbReference>
<dbReference type="Gene3D" id="2.170.120.12">
    <property type="entry name" value="DNA-directed RNA polymerase, insert domain"/>
    <property type="match status" value="1"/>
</dbReference>
<comment type="function">
    <text evidence="11">DNA-dependent RNA polymerase catalyzes the transcription of DNA into RNA using the four ribonucleoside triphosphates as substrates.</text>
</comment>
<dbReference type="GO" id="GO:0000428">
    <property type="term" value="C:DNA-directed RNA polymerase complex"/>
    <property type="evidence" value="ECO:0007669"/>
    <property type="project" value="UniProtKB-KW"/>
</dbReference>
<evidence type="ECO:0000313" key="14">
    <source>
        <dbReference type="Proteomes" id="UP000178615"/>
    </source>
</evidence>
<gene>
    <name evidence="11" type="primary">rpoA</name>
    <name evidence="13" type="ORF">A2V49_04035</name>
</gene>
<organism evidence="13 14">
    <name type="scientific">candidate division WWE3 bacterium RBG_19FT_COMBO_34_6</name>
    <dbReference type="NCBI Taxonomy" id="1802612"/>
    <lineage>
        <taxon>Bacteria</taxon>
        <taxon>Katanobacteria</taxon>
    </lineage>
</organism>
<feature type="region of interest" description="Alpha C-terminal domain (alpha-CTD)" evidence="11">
    <location>
        <begin position="244"/>
        <end position="309"/>
    </location>
</feature>
<keyword evidence="7 11" id="KW-0804">Transcription</keyword>
<dbReference type="SUPFAM" id="SSF47789">
    <property type="entry name" value="C-terminal domain of RNA polymerase alpha subunit"/>
    <property type="match status" value="1"/>
</dbReference>
<dbReference type="SUPFAM" id="SSF56553">
    <property type="entry name" value="Insert subdomain of RNA polymerase alpha subunit"/>
    <property type="match status" value="1"/>
</dbReference>
<evidence type="ECO:0000313" key="13">
    <source>
        <dbReference type="EMBL" id="OGC46485.1"/>
    </source>
</evidence>
<keyword evidence="5 11" id="KW-0808">Transferase</keyword>
<proteinExistence type="inferred from homology"/>
<dbReference type="Gene3D" id="3.30.1360.10">
    <property type="entry name" value="RNA polymerase, RBP11-like subunit"/>
    <property type="match status" value="1"/>
</dbReference>
<dbReference type="HAMAP" id="MF_00059">
    <property type="entry name" value="RNApol_bact_RpoA"/>
    <property type="match status" value="1"/>
</dbReference>
<dbReference type="EC" id="2.7.7.6" evidence="2 11"/>
<comment type="subunit">
    <text evidence="11">Homodimer. The RNAP catalytic core consists of 2 alpha, 1 beta, 1 beta' and 1 omega subunit. When a sigma factor is associated with the core the holoenzyme is formed, which can initiate transcription.</text>
</comment>
<name>A0A1F4UND3_UNCKA</name>
<dbReference type="GO" id="GO:0005737">
    <property type="term" value="C:cytoplasm"/>
    <property type="evidence" value="ECO:0007669"/>
    <property type="project" value="UniProtKB-ARBA"/>
</dbReference>
<dbReference type="InterPro" id="IPR011773">
    <property type="entry name" value="DNA-dir_RpoA"/>
</dbReference>
<comment type="caution">
    <text evidence="13">The sequence shown here is derived from an EMBL/GenBank/DDBJ whole genome shotgun (WGS) entry which is preliminary data.</text>
</comment>
<dbReference type="InterPro" id="IPR036643">
    <property type="entry name" value="RNApol_insert_sf"/>
</dbReference>
<evidence type="ECO:0000256" key="2">
    <source>
        <dbReference type="ARBA" id="ARBA00012418"/>
    </source>
</evidence>
<comment type="catalytic activity">
    <reaction evidence="10 11">
        <text>RNA(n) + a ribonucleoside 5'-triphosphate = RNA(n+1) + diphosphate</text>
        <dbReference type="Rhea" id="RHEA:21248"/>
        <dbReference type="Rhea" id="RHEA-COMP:14527"/>
        <dbReference type="Rhea" id="RHEA-COMP:17342"/>
        <dbReference type="ChEBI" id="CHEBI:33019"/>
        <dbReference type="ChEBI" id="CHEBI:61557"/>
        <dbReference type="ChEBI" id="CHEBI:140395"/>
        <dbReference type="EC" id="2.7.7.6"/>
    </reaction>
</comment>
<dbReference type="Pfam" id="PF01193">
    <property type="entry name" value="RNA_pol_L"/>
    <property type="match status" value="1"/>
</dbReference>
<feature type="region of interest" description="Alpha N-terminal domain (alpha-NTD)" evidence="11">
    <location>
        <begin position="1"/>
        <end position="223"/>
    </location>
</feature>
<dbReference type="Gene3D" id="1.10.150.20">
    <property type="entry name" value="5' to 3' exonuclease, C-terminal subdomain"/>
    <property type="match status" value="1"/>
</dbReference>
<dbReference type="Pfam" id="PF03118">
    <property type="entry name" value="RNA_pol_A_CTD"/>
    <property type="match status" value="1"/>
</dbReference>
<evidence type="ECO:0000256" key="8">
    <source>
        <dbReference type="ARBA" id="ARBA00032524"/>
    </source>
</evidence>
<dbReference type="AlphaFoldDB" id="A0A1F4UND3"/>
<keyword evidence="6 11" id="KW-0548">Nucleotidyltransferase</keyword>
<evidence type="ECO:0000256" key="3">
    <source>
        <dbReference type="ARBA" id="ARBA00015972"/>
    </source>
</evidence>
<dbReference type="SUPFAM" id="SSF55257">
    <property type="entry name" value="RBP11-like subunits of RNA polymerase"/>
    <property type="match status" value="1"/>
</dbReference>
<reference evidence="13 14" key="1">
    <citation type="journal article" date="2016" name="Nat. Commun.">
        <title>Thousands of microbial genomes shed light on interconnected biogeochemical processes in an aquifer system.</title>
        <authorList>
            <person name="Anantharaman K."/>
            <person name="Brown C.T."/>
            <person name="Hug L.A."/>
            <person name="Sharon I."/>
            <person name="Castelle C.J."/>
            <person name="Probst A.J."/>
            <person name="Thomas B.C."/>
            <person name="Singh A."/>
            <person name="Wilkins M.J."/>
            <person name="Karaoz U."/>
            <person name="Brodie E.L."/>
            <person name="Williams K.H."/>
            <person name="Hubbard S.S."/>
            <person name="Banfield J.F."/>
        </authorList>
    </citation>
    <scope>NUCLEOTIDE SEQUENCE [LARGE SCALE GENOMIC DNA]</scope>
</reference>
<evidence type="ECO:0000256" key="5">
    <source>
        <dbReference type="ARBA" id="ARBA00022679"/>
    </source>
</evidence>
<dbReference type="FunFam" id="2.170.120.12:FF:000001">
    <property type="entry name" value="DNA-directed RNA polymerase subunit alpha"/>
    <property type="match status" value="1"/>
</dbReference>
<evidence type="ECO:0000256" key="4">
    <source>
        <dbReference type="ARBA" id="ARBA00022478"/>
    </source>
</evidence>
<evidence type="ECO:0000256" key="9">
    <source>
        <dbReference type="ARBA" id="ARBA00033070"/>
    </source>
</evidence>
<evidence type="ECO:0000256" key="1">
    <source>
        <dbReference type="ARBA" id="ARBA00007123"/>
    </source>
</evidence>
<protein>
    <recommendedName>
        <fullName evidence="3 11">DNA-directed RNA polymerase subunit alpha</fullName>
        <shortName evidence="11">RNAP subunit alpha</shortName>
        <ecNumber evidence="2 11">2.7.7.6</ecNumber>
    </recommendedName>
    <alternativeName>
        <fullName evidence="9 11">RNA polymerase subunit alpha</fullName>
    </alternativeName>
    <alternativeName>
        <fullName evidence="8 11">Transcriptase subunit alpha</fullName>
    </alternativeName>
</protein>
<dbReference type="SMART" id="SM00662">
    <property type="entry name" value="RPOLD"/>
    <property type="match status" value="1"/>
</dbReference>
<dbReference type="EMBL" id="MEUV01000002">
    <property type="protein sequence ID" value="OGC46485.1"/>
    <property type="molecule type" value="Genomic_DNA"/>
</dbReference>
<comment type="similarity">
    <text evidence="1 11">Belongs to the RNA polymerase alpha chain family.</text>
</comment>
<sequence>MIISSKDLKIQTVSETKTQGVFEFEPLPKGFGYTLGNTLRRVLLTSLKGAAITQIKVSGANHQFSTVEGVKEDLVEMILNLKQIRFKKHSDNPEVATIKVTGPGDITAASIESTADIEVINKDQHIATLADKKSVLEVELIVESGVGYSPMEERQTSKVGVIVIDSLFSPVVRANMEVEETRSGGKTDLDKLILTVETDGSIKPSTAVYESAGILSEFFEVLSKWEQPKEEDLTGADADRPTEIMHVDDIAVDELPLQTRTINALKKSGINTLAELAQKTNEDLADIKNLGEKSILEIDKLLKKEGLRQ</sequence>
<keyword evidence="4 11" id="KW-0240">DNA-directed RNA polymerase</keyword>
<evidence type="ECO:0000256" key="10">
    <source>
        <dbReference type="ARBA" id="ARBA00048552"/>
    </source>
</evidence>
<dbReference type="InterPro" id="IPR011260">
    <property type="entry name" value="RNAP_asu_C"/>
</dbReference>
<evidence type="ECO:0000256" key="7">
    <source>
        <dbReference type="ARBA" id="ARBA00023163"/>
    </source>
</evidence>
<dbReference type="GO" id="GO:0003677">
    <property type="term" value="F:DNA binding"/>
    <property type="evidence" value="ECO:0007669"/>
    <property type="project" value="UniProtKB-UniRule"/>
</dbReference>
<evidence type="ECO:0000259" key="12">
    <source>
        <dbReference type="SMART" id="SM00662"/>
    </source>
</evidence>
<feature type="domain" description="DNA-directed RNA polymerase RpoA/D/Rpb3-type" evidence="12">
    <location>
        <begin position="19"/>
        <end position="225"/>
    </location>
</feature>
<dbReference type="Proteomes" id="UP000178615">
    <property type="component" value="Unassembled WGS sequence"/>
</dbReference>
<dbReference type="NCBIfam" id="TIGR02027">
    <property type="entry name" value="rpoA"/>
    <property type="match status" value="1"/>
</dbReference>
<comment type="domain">
    <text evidence="11">The N-terminal domain is essential for RNAP assembly and basal transcription, whereas the C-terminal domain is involved in interaction with transcriptional regulators and with upstream promoter elements.</text>
</comment>
<evidence type="ECO:0000256" key="11">
    <source>
        <dbReference type="HAMAP-Rule" id="MF_00059"/>
    </source>
</evidence>